<keyword evidence="6" id="KW-1185">Reference proteome</keyword>
<feature type="domain" description="GGDEF" evidence="4">
    <location>
        <begin position="386"/>
        <end position="519"/>
    </location>
</feature>
<dbReference type="PROSITE" id="PS50113">
    <property type="entry name" value="PAC"/>
    <property type="match status" value="1"/>
</dbReference>
<dbReference type="RefSeq" id="WP_377213547.1">
    <property type="nucleotide sequence ID" value="NZ_JBHTJV010000025.1"/>
</dbReference>
<keyword evidence="1" id="KW-0472">Membrane</keyword>
<dbReference type="EMBL" id="JBHTJV010000025">
    <property type="protein sequence ID" value="MFD0917693.1"/>
    <property type="molecule type" value="Genomic_DNA"/>
</dbReference>
<dbReference type="InterPro" id="IPR035919">
    <property type="entry name" value="EAL_sf"/>
</dbReference>
<evidence type="ECO:0000256" key="1">
    <source>
        <dbReference type="SAM" id="Phobius"/>
    </source>
</evidence>
<dbReference type="InterPro" id="IPR035965">
    <property type="entry name" value="PAS-like_dom_sf"/>
</dbReference>
<protein>
    <submittedName>
        <fullName evidence="5">EAL domain-containing protein</fullName>
    </submittedName>
</protein>
<gene>
    <name evidence="5" type="ORF">ACFQ14_14920</name>
</gene>
<dbReference type="InterPro" id="IPR001633">
    <property type="entry name" value="EAL_dom"/>
</dbReference>
<dbReference type="Gene3D" id="3.20.20.450">
    <property type="entry name" value="EAL domain"/>
    <property type="match status" value="1"/>
</dbReference>
<dbReference type="InterPro" id="IPR000700">
    <property type="entry name" value="PAS-assoc_C"/>
</dbReference>
<dbReference type="InterPro" id="IPR043128">
    <property type="entry name" value="Rev_trsase/Diguanyl_cyclase"/>
</dbReference>
<dbReference type="NCBIfam" id="TIGR00229">
    <property type="entry name" value="sensory_box"/>
    <property type="match status" value="1"/>
</dbReference>
<dbReference type="PROSITE" id="PS50887">
    <property type="entry name" value="GGDEF"/>
    <property type="match status" value="1"/>
</dbReference>
<accession>A0ABW3FIU7</accession>
<proteinExistence type="predicted"/>
<dbReference type="SMART" id="SM00052">
    <property type="entry name" value="EAL"/>
    <property type="match status" value="1"/>
</dbReference>
<organism evidence="5 6">
    <name type="scientific">Pseudahrensia aquimaris</name>
    <dbReference type="NCBI Taxonomy" id="744461"/>
    <lineage>
        <taxon>Bacteria</taxon>
        <taxon>Pseudomonadati</taxon>
        <taxon>Pseudomonadota</taxon>
        <taxon>Alphaproteobacteria</taxon>
        <taxon>Hyphomicrobiales</taxon>
        <taxon>Ahrensiaceae</taxon>
        <taxon>Pseudahrensia</taxon>
    </lineage>
</organism>
<feature type="transmembrane region" description="Helical" evidence="1">
    <location>
        <begin position="155"/>
        <end position="173"/>
    </location>
</feature>
<dbReference type="Gene3D" id="3.30.70.270">
    <property type="match status" value="1"/>
</dbReference>
<dbReference type="PANTHER" id="PTHR44757">
    <property type="entry name" value="DIGUANYLATE CYCLASE DGCP"/>
    <property type="match status" value="1"/>
</dbReference>
<evidence type="ECO:0000259" key="2">
    <source>
        <dbReference type="PROSITE" id="PS50113"/>
    </source>
</evidence>
<evidence type="ECO:0000313" key="6">
    <source>
        <dbReference type="Proteomes" id="UP001597101"/>
    </source>
</evidence>
<feature type="domain" description="EAL" evidence="3">
    <location>
        <begin position="528"/>
        <end position="778"/>
    </location>
</feature>
<dbReference type="PANTHER" id="PTHR44757:SF2">
    <property type="entry name" value="BIOFILM ARCHITECTURE MAINTENANCE PROTEIN MBAA"/>
    <property type="match status" value="1"/>
</dbReference>
<evidence type="ECO:0000259" key="4">
    <source>
        <dbReference type="PROSITE" id="PS50887"/>
    </source>
</evidence>
<dbReference type="Pfam" id="PF00990">
    <property type="entry name" value="GGDEF"/>
    <property type="match status" value="1"/>
</dbReference>
<keyword evidence="1" id="KW-1133">Transmembrane helix</keyword>
<feature type="transmembrane region" description="Helical" evidence="1">
    <location>
        <begin position="106"/>
        <end position="124"/>
    </location>
</feature>
<dbReference type="NCBIfam" id="TIGR00254">
    <property type="entry name" value="GGDEF"/>
    <property type="match status" value="1"/>
</dbReference>
<dbReference type="SUPFAM" id="SSF55785">
    <property type="entry name" value="PYP-like sensor domain (PAS domain)"/>
    <property type="match status" value="1"/>
</dbReference>
<dbReference type="SUPFAM" id="SSF141868">
    <property type="entry name" value="EAL domain-like"/>
    <property type="match status" value="1"/>
</dbReference>
<dbReference type="Pfam" id="PF00563">
    <property type="entry name" value="EAL"/>
    <property type="match status" value="1"/>
</dbReference>
<name>A0ABW3FIU7_9HYPH</name>
<feature type="domain" description="PAC" evidence="2">
    <location>
        <begin position="303"/>
        <end position="354"/>
    </location>
</feature>
<evidence type="ECO:0000313" key="5">
    <source>
        <dbReference type="EMBL" id="MFD0917693.1"/>
    </source>
</evidence>
<dbReference type="SUPFAM" id="SSF55073">
    <property type="entry name" value="Nucleotide cyclase"/>
    <property type="match status" value="1"/>
</dbReference>
<reference evidence="6" key="1">
    <citation type="journal article" date="2019" name="Int. J. Syst. Evol. Microbiol.">
        <title>The Global Catalogue of Microorganisms (GCM) 10K type strain sequencing project: providing services to taxonomists for standard genome sequencing and annotation.</title>
        <authorList>
            <consortium name="The Broad Institute Genomics Platform"/>
            <consortium name="The Broad Institute Genome Sequencing Center for Infectious Disease"/>
            <person name="Wu L."/>
            <person name="Ma J."/>
        </authorList>
    </citation>
    <scope>NUCLEOTIDE SEQUENCE [LARGE SCALE GENOMIC DNA]</scope>
    <source>
        <strain evidence="6">CCUG 60023</strain>
    </source>
</reference>
<dbReference type="Proteomes" id="UP001597101">
    <property type="component" value="Unassembled WGS sequence"/>
</dbReference>
<keyword evidence="1" id="KW-0812">Transmembrane</keyword>
<sequence>MKPLAQLWDLIAPDQISRFVPNDEVGDMLRGHQTAATMNATPPMLLAMALNVALTIFVLNGSADPVLLAIWSVFAIGVVLVGAWGHRKHFGKVLTPRPTRSTRKPVRNAMVLGMVWGALPLMFFHDANTAERVFITCVVAGMMGGGALALSYVSAASNVLVLSIGIGCFVTMVQYSDPVYLVCCMLLVNYSYALMKSVREQGQRYIESCLSEHQVRDSAETIGLLLREFEDNSGDWIWETNADGFFRNPSKRFCEVSGRDAVDLETMTILTLMEDIPQVERRRANVIDEENLRQLIASRQQFREITICVSSPFGRKWWVFSGHSVKDARGNPAGYKGVCSDISDRKEAELKLAQLARQDHLTGLFNRTEFTTRLNSRLGSLRSSEEFLGVLYLDLDKFKNINDTLGHAIGDRVLIEVAKRIGEVVGLNGVASRFGGDEFAVFVEAPGGLQDIETISEKLIAAVQRPFTTDGHQLMIGTSIGIAMADRVSDNAERLIHAADLALYRAKADGRGCFKLYAEHMDTALRERRAMEGELRSAVANGELELHYQPLAEIEDGRVIGFEALVRWNNPRRGQVPPAKFIPLAEETGMIHDIGDWVIRQACRDATGWPAHMKVSVNLSGKQLTSFKMVQRVLDALHESGLPPQRLELEVTESVLINDPETTLELLRNLRELGVSIALDDFGTGYSSLSYLVRFPFDKLKIDSSFVQGAAESPENLAIVRSILSLAGYLNITTLAEGIETREHIELLRSEGCQQVQGFLLDKPMPQNALHQFSRYPIAGEEVASDATRAKVISIQNRLNQNRR</sequence>
<dbReference type="InterPro" id="IPR000160">
    <property type="entry name" value="GGDEF_dom"/>
</dbReference>
<dbReference type="InterPro" id="IPR000014">
    <property type="entry name" value="PAS"/>
</dbReference>
<evidence type="ECO:0000259" key="3">
    <source>
        <dbReference type="PROSITE" id="PS50883"/>
    </source>
</evidence>
<dbReference type="InterPro" id="IPR052155">
    <property type="entry name" value="Biofilm_reg_signaling"/>
</dbReference>
<dbReference type="InterPro" id="IPR029787">
    <property type="entry name" value="Nucleotide_cyclase"/>
</dbReference>
<feature type="transmembrane region" description="Helical" evidence="1">
    <location>
        <begin position="130"/>
        <end position="150"/>
    </location>
</feature>
<dbReference type="CDD" id="cd01949">
    <property type="entry name" value="GGDEF"/>
    <property type="match status" value="1"/>
</dbReference>
<comment type="caution">
    <text evidence="5">The sequence shown here is derived from an EMBL/GenBank/DDBJ whole genome shotgun (WGS) entry which is preliminary data.</text>
</comment>
<dbReference type="Gene3D" id="3.30.450.20">
    <property type="entry name" value="PAS domain"/>
    <property type="match status" value="1"/>
</dbReference>
<feature type="transmembrane region" description="Helical" evidence="1">
    <location>
        <begin position="40"/>
        <end position="59"/>
    </location>
</feature>
<dbReference type="CDD" id="cd01948">
    <property type="entry name" value="EAL"/>
    <property type="match status" value="1"/>
</dbReference>
<dbReference type="PROSITE" id="PS50883">
    <property type="entry name" value="EAL"/>
    <property type="match status" value="1"/>
</dbReference>
<feature type="transmembrane region" description="Helical" evidence="1">
    <location>
        <begin position="65"/>
        <end position="85"/>
    </location>
</feature>
<dbReference type="SMART" id="SM00267">
    <property type="entry name" value="GGDEF"/>
    <property type="match status" value="1"/>
</dbReference>